<dbReference type="RefSeq" id="XP_007398346.1">
    <property type="nucleotide sequence ID" value="XM_007398284.1"/>
</dbReference>
<evidence type="ECO:0000256" key="1">
    <source>
        <dbReference type="SAM" id="MobiDB-lite"/>
    </source>
</evidence>
<accession>K5WTA1</accession>
<feature type="compositionally biased region" description="Low complexity" evidence="1">
    <location>
        <begin position="74"/>
        <end position="84"/>
    </location>
</feature>
<keyword evidence="3" id="KW-1185">Reference proteome</keyword>
<sequence>MSQQQVPSRPDTDNTAEDGLPILNVNTHSGSWSQPGTVSKVKTSFIPRLKSSILDMSDVTAGRPPTGSPEHTQSEIQPESQQQSVDADAEPSGSQAVASEPSQLQLLTQAPYHFPSQDSQDSQKQQPSPP</sequence>
<dbReference type="InParanoid" id="K5WTA1"/>
<protein>
    <submittedName>
        <fullName evidence="2">Uncharacterized protein</fullName>
    </submittedName>
</protein>
<organism evidence="2 3">
    <name type="scientific">Phanerochaete carnosa (strain HHB-10118-sp)</name>
    <name type="common">White-rot fungus</name>
    <name type="synonym">Peniophora carnosa</name>
    <dbReference type="NCBI Taxonomy" id="650164"/>
    <lineage>
        <taxon>Eukaryota</taxon>
        <taxon>Fungi</taxon>
        <taxon>Dikarya</taxon>
        <taxon>Basidiomycota</taxon>
        <taxon>Agaricomycotina</taxon>
        <taxon>Agaricomycetes</taxon>
        <taxon>Polyporales</taxon>
        <taxon>Phanerochaetaceae</taxon>
        <taxon>Phanerochaete</taxon>
    </lineage>
</organism>
<evidence type="ECO:0000313" key="3">
    <source>
        <dbReference type="Proteomes" id="UP000008370"/>
    </source>
</evidence>
<evidence type="ECO:0000313" key="2">
    <source>
        <dbReference type="EMBL" id="EKM53662.1"/>
    </source>
</evidence>
<dbReference type="KEGG" id="pco:PHACADRAFT_260137"/>
<reference evidence="2 3" key="1">
    <citation type="journal article" date="2012" name="BMC Genomics">
        <title>Comparative genomics of the white-rot fungi, Phanerochaete carnosa and P. chrysosporium, to elucidate the genetic basis of the distinct wood types they colonize.</title>
        <authorList>
            <person name="Suzuki H."/>
            <person name="MacDonald J."/>
            <person name="Syed K."/>
            <person name="Salamov A."/>
            <person name="Hori C."/>
            <person name="Aerts A."/>
            <person name="Henrissat B."/>
            <person name="Wiebenga A."/>
            <person name="vanKuyk P.A."/>
            <person name="Barry K."/>
            <person name="Lindquist E."/>
            <person name="LaButti K."/>
            <person name="Lapidus A."/>
            <person name="Lucas S."/>
            <person name="Coutinho P."/>
            <person name="Gong Y."/>
            <person name="Samejima M."/>
            <person name="Mahadevan R."/>
            <person name="Abou-Zaid M."/>
            <person name="de Vries R.P."/>
            <person name="Igarashi K."/>
            <person name="Yadav J.S."/>
            <person name="Grigoriev I.V."/>
            <person name="Master E.R."/>
        </authorList>
    </citation>
    <scope>NUCLEOTIDE SEQUENCE [LARGE SCALE GENOMIC DNA]</scope>
    <source>
        <strain evidence="2 3">HHB-10118-sp</strain>
    </source>
</reference>
<dbReference type="GeneID" id="18917640"/>
<gene>
    <name evidence="2" type="ORF">PHACADRAFT_260137</name>
</gene>
<dbReference type="AlphaFoldDB" id="K5WTA1"/>
<feature type="region of interest" description="Disordered" evidence="1">
    <location>
        <begin position="1"/>
        <end position="130"/>
    </location>
</feature>
<feature type="compositionally biased region" description="Low complexity" evidence="1">
    <location>
        <begin position="115"/>
        <end position="130"/>
    </location>
</feature>
<dbReference type="Proteomes" id="UP000008370">
    <property type="component" value="Unassembled WGS sequence"/>
</dbReference>
<name>K5WTA1_PHACS</name>
<feature type="compositionally biased region" description="Polar residues" evidence="1">
    <location>
        <begin position="24"/>
        <end position="42"/>
    </location>
</feature>
<dbReference type="EMBL" id="JH930474">
    <property type="protein sequence ID" value="EKM53662.1"/>
    <property type="molecule type" value="Genomic_DNA"/>
</dbReference>
<dbReference type="HOGENOM" id="CLU_1938902_0_0_1"/>
<proteinExistence type="predicted"/>
<feature type="compositionally biased region" description="Polar residues" evidence="1">
    <location>
        <begin position="92"/>
        <end position="108"/>
    </location>
</feature>